<comment type="caution">
    <text evidence="5">The sequence shown here is derived from an EMBL/GenBank/DDBJ whole genome shotgun (WGS) entry which is preliminary data.</text>
</comment>
<evidence type="ECO:0000259" key="4">
    <source>
        <dbReference type="PROSITE" id="PS50110"/>
    </source>
</evidence>
<dbReference type="PANTHER" id="PTHR45339:SF1">
    <property type="entry name" value="HYBRID SIGNAL TRANSDUCTION HISTIDINE KINASE J"/>
    <property type="match status" value="1"/>
</dbReference>
<name>A0A9N8W7M6_9GLOM</name>
<dbReference type="GO" id="GO:0004673">
    <property type="term" value="F:protein histidine kinase activity"/>
    <property type="evidence" value="ECO:0007669"/>
    <property type="project" value="TreeGrafter"/>
</dbReference>
<feature type="modified residue" description="4-aspartylphosphate" evidence="3">
    <location>
        <position position="211"/>
    </location>
</feature>
<keyword evidence="2" id="KW-0902">Two-component regulatory system</keyword>
<dbReference type="Proteomes" id="UP000789739">
    <property type="component" value="Unassembled WGS sequence"/>
</dbReference>
<dbReference type="GO" id="GO:0000160">
    <property type="term" value="P:phosphorelay signal transduction system"/>
    <property type="evidence" value="ECO:0007669"/>
    <property type="project" value="UniProtKB-KW"/>
</dbReference>
<reference evidence="5" key="1">
    <citation type="submission" date="2021-06" db="EMBL/GenBank/DDBJ databases">
        <authorList>
            <person name="Kallberg Y."/>
            <person name="Tangrot J."/>
            <person name="Rosling A."/>
        </authorList>
    </citation>
    <scope>NUCLEOTIDE SEQUENCE</scope>
    <source>
        <strain evidence="5">BR232B</strain>
    </source>
</reference>
<feature type="non-terminal residue" evidence="5">
    <location>
        <position position="1"/>
    </location>
</feature>
<dbReference type="SMART" id="SM00448">
    <property type="entry name" value="REC"/>
    <property type="match status" value="1"/>
</dbReference>
<evidence type="ECO:0000256" key="2">
    <source>
        <dbReference type="ARBA" id="ARBA00023012"/>
    </source>
</evidence>
<keyword evidence="1 3" id="KW-0597">Phosphoprotein</keyword>
<dbReference type="CDD" id="cd17546">
    <property type="entry name" value="REC_hyHK_CKI1_RcsC-like"/>
    <property type="match status" value="1"/>
</dbReference>
<evidence type="ECO:0000313" key="6">
    <source>
        <dbReference type="Proteomes" id="UP000789739"/>
    </source>
</evidence>
<dbReference type="OrthoDB" id="10266508at2759"/>
<dbReference type="AlphaFoldDB" id="A0A9N8W7M6"/>
<dbReference type="InterPro" id="IPR001789">
    <property type="entry name" value="Sig_transdc_resp-reg_receiver"/>
</dbReference>
<gene>
    <name evidence="5" type="ORF">PBRASI_LOCUS1375</name>
</gene>
<evidence type="ECO:0000256" key="3">
    <source>
        <dbReference type="PROSITE-ProRule" id="PRU00169"/>
    </source>
</evidence>
<accession>A0A9N8W7M6</accession>
<dbReference type="InterPro" id="IPR011006">
    <property type="entry name" value="CheY-like_superfamily"/>
</dbReference>
<dbReference type="Gene3D" id="3.40.50.2300">
    <property type="match status" value="1"/>
</dbReference>
<feature type="domain" description="Response regulatory" evidence="4">
    <location>
        <begin position="162"/>
        <end position="280"/>
    </location>
</feature>
<dbReference type="EMBL" id="CAJVPI010000088">
    <property type="protein sequence ID" value="CAG8477092.1"/>
    <property type="molecule type" value="Genomic_DNA"/>
</dbReference>
<proteinExistence type="predicted"/>
<evidence type="ECO:0000313" key="5">
    <source>
        <dbReference type="EMBL" id="CAG8477092.1"/>
    </source>
</evidence>
<protein>
    <submittedName>
        <fullName evidence="5">7294_t:CDS:1</fullName>
    </submittedName>
</protein>
<evidence type="ECO:0000256" key="1">
    <source>
        <dbReference type="ARBA" id="ARBA00022553"/>
    </source>
</evidence>
<dbReference type="GO" id="GO:0071474">
    <property type="term" value="P:cellular hyperosmotic response"/>
    <property type="evidence" value="ECO:0007669"/>
    <property type="project" value="TreeGrafter"/>
</dbReference>
<organism evidence="5 6">
    <name type="scientific">Paraglomus brasilianum</name>
    <dbReference type="NCBI Taxonomy" id="144538"/>
    <lineage>
        <taxon>Eukaryota</taxon>
        <taxon>Fungi</taxon>
        <taxon>Fungi incertae sedis</taxon>
        <taxon>Mucoromycota</taxon>
        <taxon>Glomeromycotina</taxon>
        <taxon>Glomeromycetes</taxon>
        <taxon>Paraglomerales</taxon>
        <taxon>Paraglomeraceae</taxon>
        <taxon>Paraglomus</taxon>
    </lineage>
</organism>
<dbReference type="Pfam" id="PF00072">
    <property type="entry name" value="Response_reg"/>
    <property type="match status" value="1"/>
</dbReference>
<dbReference type="PANTHER" id="PTHR45339">
    <property type="entry name" value="HYBRID SIGNAL TRANSDUCTION HISTIDINE KINASE J"/>
    <property type="match status" value="1"/>
</dbReference>
<dbReference type="SUPFAM" id="SSF52172">
    <property type="entry name" value="CheY-like"/>
    <property type="match status" value="2"/>
</dbReference>
<sequence>RGSQFFFTVKVKLGTMSPELVEQKMSPWHGRHILFIDTLHDTTGVAKSLEELKLRPKLASSVEEAAIIASSRNSDSPLFDTVIVDDLAIVEPLREISHLRYIPVVLLAPQIPNLNMKNCIDLGITSYSNTPATLPDLMNALLPALESHATVPSDFTRHQPIDILLAEDNIVNQKLAVKILEKFGHRVEIVPNGKLAVEAFKSKRYDLILMDVQMPIMGGFEATQNIREWEKGHGRRIPIIALTAHAIIWDRDKCLLAGVDEYVTKPLRMNDLIATINKFPVRNPIVEDLAISDERNACQV</sequence>
<dbReference type="PROSITE" id="PS50110">
    <property type="entry name" value="RESPONSE_REGULATORY"/>
    <property type="match status" value="1"/>
</dbReference>
<keyword evidence="6" id="KW-1185">Reference proteome</keyword>